<evidence type="ECO:0000256" key="3">
    <source>
        <dbReference type="ARBA" id="ARBA00022448"/>
    </source>
</evidence>
<dbReference type="CDD" id="cd11476">
    <property type="entry name" value="SLC5sbd_DUR3"/>
    <property type="match status" value="1"/>
</dbReference>
<evidence type="ECO:0000256" key="7">
    <source>
        <dbReference type="RuleBase" id="RU362091"/>
    </source>
</evidence>
<dbReference type="PANTHER" id="PTHR46154">
    <property type="match status" value="1"/>
</dbReference>
<dbReference type="PROSITE" id="PS50283">
    <property type="entry name" value="NA_SOLUT_SYMP_3"/>
    <property type="match status" value="1"/>
</dbReference>
<keyword evidence="4 9" id="KW-0812">Transmembrane</keyword>
<keyword evidence="3" id="KW-0813">Transport</keyword>
<dbReference type="FunFam" id="1.20.1730.10:FF:000006">
    <property type="entry name" value="Urea active transporter"/>
    <property type="match status" value="1"/>
</dbReference>
<dbReference type="GO" id="GO:0005886">
    <property type="term" value="C:plasma membrane"/>
    <property type="evidence" value="ECO:0007669"/>
    <property type="project" value="TreeGrafter"/>
</dbReference>
<keyword evidence="11" id="KW-1185">Reference proteome</keyword>
<dbReference type="STRING" id="97972.A0A2V1DUX9"/>
<dbReference type="Proteomes" id="UP000244855">
    <property type="component" value="Unassembled WGS sequence"/>
</dbReference>
<reference evidence="10 11" key="1">
    <citation type="journal article" date="2018" name="Sci. Rep.">
        <title>Comparative genomics provides insights into the lifestyle and reveals functional heterogeneity of dark septate endophytic fungi.</title>
        <authorList>
            <person name="Knapp D.G."/>
            <person name="Nemeth J.B."/>
            <person name="Barry K."/>
            <person name="Hainaut M."/>
            <person name="Henrissat B."/>
            <person name="Johnson J."/>
            <person name="Kuo A."/>
            <person name="Lim J.H.P."/>
            <person name="Lipzen A."/>
            <person name="Nolan M."/>
            <person name="Ohm R.A."/>
            <person name="Tamas L."/>
            <person name="Grigoriev I.V."/>
            <person name="Spatafora J.W."/>
            <person name="Nagy L.G."/>
            <person name="Kovacs G.M."/>
        </authorList>
    </citation>
    <scope>NUCLEOTIDE SEQUENCE [LARGE SCALE GENOMIC DNA]</scope>
    <source>
        <strain evidence="10 11">DSE2036</strain>
    </source>
</reference>
<feature type="transmembrane region" description="Helical" evidence="9">
    <location>
        <begin position="103"/>
        <end position="123"/>
    </location>
</feature>
<gene>
    <name evidence="10" type="ORF">DM02DRAFT_703972</name>
</gene>
<feature type="transmembrane region" description="Helical" evidence="9">
    <location>
        <begin position="622"/>
        <end position="644"/>
    </location>
</feature>
<feature type="transmembrane region" description="Helical" evidence="9">
    <location>
        <begin position="468"/>
        <end position="489"/>
    </location>
</feature>
<feature type="region of interest" description="Disordered" evidence="8">
    <location>
        <begin position="665"/>
        <end position="695"/>
    </location>
</feature>
<feature type="transmembrane region" description="Helical" evidence="9">
    <location>
        <begin position="268"/>
        <end position="289"/>
    </location>
</feature>
<feature type="transmembrane region" description="Helical" evidence="9">
    <location>
        <begin position="171"/>
        <end position="196"/>
    </location>
</feature>
<evidence type="ECO:0000256" key="2">
    <source>
        <dbReference type="ARBA" id="ARBA00006434"/>
    </source>
</evidence>
<dbReference type="EMBL" id="KZ805351">
    <property type="protein sequence ID" value="PVI01866.1"/>
    <property type="molecule type" value="Genomic_DNA"/>
</dbReference>
<feature type="transmembrane region" description="Helical" evidence="9">
    <location>
        <begin position="208"/>
        <end position="227"/>
    </location>
</feature>
<dbReference type="NCBIfam" id="TIGR00813">
    <property type="entry name" value="sss"/>
    <property type="match status" value="1"/>
</dbReference>
<evidence type="ECO:0000313" key="11">
    <source>
        <dbReference type="Proteomes" id="UP000244855"/>
    </source>
</evidence>
<organism evidence="10 11">
    <name type="scientific">Periconia macrospinosa</name>
    <dbReference type="NCBI Taxonomy" id="97972"/>
    <lineage>
        <taxon>Eukaryota</taxon>
        <taxon>Fungi</taxon>
        <taxon>Dikarya</taxon>
        <taxon>Ascomycota</taxon>
        <taxon>Pezizomycotina</taxon>
        <taxon>Dothideomycetes</taxon>
        <taxon>Pleosporomycetidae</taxon>
        <taxon>Pleosporales</taxon>
        <taxon>Massarineae</taxon>
        <taxon>Periconiaceae</taxon>
        <taxon>Periconia</taxon>
    </lineage>
</organism>
<sequence length="695" mass="74530">MIELFVRAGIQTPTGPVHTPLNQGWGYGIILGIGFLFAIGMVLTTWILKRYNREVQNSEMFSTAGRSVKSGLVASAVVSSWTWAATLLQSCSVAFRYGVSGPLWYAAGATVQILLFATVAIELKRRAPNAHTFLEAVRARYGSTTHFVFIAFGLFTNILVTSMLLTGGSAVVSALTGVPTAAACFLLPLGVVIYTMFGGIKATFLTDYVHTVILLLIILVFAFTTYATGEKLGSPKAVYDLLHEAALSNPVEGNAEGSYLTMKSKEGAIFFIINIIGNFGTVFCDNGYYNKAIAASPVHALPGYIMGGLSWFAIPWLCATTMGLAALALQSNPAFPTYPDPMDEASVSAGLVLPYAATAILGSGGAVATLLIVFMAVTSAFSAQLIAVSSIFTYDVYSTYINTKAGDRSLIYISHVCVAAFGLAMAGFSTGLYYAGISMGYLYLLMGVIISSAVLPATLTLMWSGQNWWAATLSPILGLICSLVAWLVTTSKLNDGAINVTTSGANYPMLAGNVTALLSPAIFIPIFTFAFGADHYDWQSMKMIRIVLDSESAGEDNGDTEAAVNRHAISLPTDSEAEQAKLNRASKISKLTTAIMTLVLLILWPMPLYGTGYVFSLRFFSGWVVVGIIWLMCSTFAVGVYPLWEGRETLRHTFVSMYKDLAGRGGKNAKIEGRPEDEDDTMSEHQAEAPIKTET</sequence>
<comment type="similarity">
    <text evidence="2 7">Belongs to the sodium:solute symporter (SSF) (TC 2.A.21) family.</text>
</comment>
<evidence type="ECO:0000256" key="6">
    <source>
        <dbReference type="ARBA" id="ARBA00023136"/>
    </source>
</evidence>
<feature type="transmembrane region" description="Helical" evidence="9">
    <location>
        <begin position="144"/>
        <end position="165"/>
    </location>
</feature>
<feature type="transmembrane region" description="Helical" evidence="9">
    <location>
        <begin position="25"/>
        <end position="49"/>
    </location>
</feature>
<evidence type="ECO:0000256" key="8">
    <source>
        <dbReference type="SAM" id="MobiDB-lite"/>
    </source>
</evidence>
<keyword evidence="5 9" id="KW-1133">Transmembrane helix</keyword>
<feature type="transmembrane region" description="Helical" evidence="9">
    <location>
        <begin position="441"/>
        <end position="461"/>
    </location>
</feature>
<dbReference type="Gene3D" id="1.20.1730.10">
    <property type="entry name" value="Sodium/glucose cotransporter"/>
    <property type="match status" value="1"/>
</dbReference>
<feature type="transmembrane region" description="Helical" evidence="9">
    <location>
        <begin position="509"/>
        <end position="533"/>
    </location>
</feature>
<evidence type="ECO:0000313" key="10">
    <source>
        <dbReference type="EMBL" id="PVI01866.1"/>
    </source>
</evidence>
<dbReference type="AlphaFoldDB" id="A0A2V1DUX9"/>
<accession>A0A2V1DUX9</accession>
<evidence type="ECO:0000256" key="5">
    <source>
        <dbReference type="ARBA" id="ARBA00022989"/>
    </source>
</evidence>
<feature type="transmembrane region" description="Helical" evidence="9">
    <location>
        <begin position="349"/>
        <end position="377"/>
    </location>
</feature>
<protein>
    <submittedName>
        <fullName evidence="10">Urea active transporter-like protein</fullName>
    </submittedName>
</protein>
<dbReference type="PANTHER" id="PTHR46154:SF4">
    <property type="entry name" value="UREA ACTIVE TRANSPORTER"/>
    <property type="match status" value="1"/>
</dbReference>
<feature type="transmembrane region" description="Helical" evidence="9">
    <location>
        <begin position="301"/>
        <end position="329"/>
    </location>
</feature>
<dbReference type="InterPro" id="IPR001734">
    <property type="entry name" value="Na/solute_symporter"/>
</dbReference>
<feature type="transmembrane region" description="Helical" evidence="9">
    <location>
        <begin position="70"/>
        <end position="97"/>
    </location>
</feature>
<dbReference type="InterPro" id="IPR038377">
    <property type="entry name" value="Na/Glc_symporter_sf"/>
</dbReference>
<evidence type="ECO:0000256" key="4">
    <source>
        <dbReference type="ARBA" id="ARBA00022692"/>
    </source>
</evidence>
<comment type="subcellular location">
    <subcellularLocation>
        <location evidence="1">Membrane</location>
        <topology evidence="1">Multi-pass membrane protein</topology>
    </subcellularLocation>
</comment>
<dbReference type="GO" id="GO:0015204">
    <property type="term" value="F:urea transmembrane transporter activity"/>
    <property type="evidence" value="ECO:0007669"/>
    <property type="project" value="InterPro"/>
</dbReference>
<evidence type="ECO:0000256" key="9">
    <source>
        <dbReference type="SAM" id="Phobius"/>
    </source>
</evidence>
<name>A0A2V1DUX9_9PLEO</name>
<proteinExistence type="inferred from homology"/>
<dbReference type="GO" id="GO:0015489">
    <property type="term" value="F:putrescine transmembrane transporter activity"/>
    <property type="evidence" value="ECO:0007669"/>
    <property type="project" value="TreeGrafter"/>
</dbReference>
<dbReference type="GO" id="GO:0015606">
    <property type="term" value="F:spermidine transmembrane transporter activity"/>
    <property type="evidence" value="ECO:0007669"/>
    <property type="project" value="TreeGrafter"/>
</dbReference>
<dbReference type="InterPro" id="IPR031155">
    <property type="entry name" value="DUR"/>
</dbReference>
<evidence type="ECO:0000256" key="1">
    <source>
        <dbReference type="ARBA" id="ARBA00004141"/>
    </source>
</evidence>
<dbReference type="Pfam" id="PF00474">
    <property type="entry name" value="SSF"/>
    <property type="match status" value="1"/>
</dbReference>
<keyword evidence="6 9" id="KW-0472">Membrane</keyword>
<feature type="transmembrane region" description="Helical" evidence="9">
    <location>
        <begin position="410"/>
        <end position="435"/>
    </location>
</feature>
<dbReference type="OrthoDB" id="6132759at2759"/>
<feature type="compositionally biased region" description="Basic and acidic residues" evidence="8">
    <location>
        <begin position="682"/>
        <end position="695"/>
    </location>
</feature>
<feature type="transmembrane region" description="Helical" evidence="9">
    <location>
        <begin position="591"/>
        <end position="610"/>
    </location>
</feature>